<keyword evidence="6" id="KW-1185">Reference proteome</keyword>
<protein>
    <recommendedName>
        <fullName evidence="3 4">Small ribosomal subunit protein bS6</fullName>
    </recommendedName>
</protein>
<dbReference type="NCBIfam" id="TIGR00166">
    <property type="entry name" value="S6"/>
    <property type="match status" value="1"/>
</dbReference>
<sequence>MSKYELMYIVRPELDEEKLNSTREKVQGILSQNNGEAIEQEHFGKRRLAYLLDDYREGIYTVVTFHGDTDTVNELDRQLKLNDDVIRHMVINIDDKPEKQK</sequence>
<dbReference type="HAMAP" id="MF_00360">
    <property type="entry name" value="Ribosomal_bS6"/>
    <property type="match status" value="1"/>
</dbReference>
<dbReference type="OrthoDB" id="9812702at2"/>
<dbReference type="GO" id="GO:0005840">
    <property type="term" value="C:ribosome"/>
    <property type="evidence" value="ECO:0007669"/>
    <property type="project" value="UniProtKB-KW"/>
</dbReference>
<dbReference type="CDD" id="cd00473">
    <property type="entry name" value="bS6"/>
    <property type="match status" value="1"/>
</dbReference>
<comment type="function">
    <text evidence="2 4">Binds together with bS18 to 16S ribosomal RNA.</text>
</comment>
<dbReference type="SUPFAM" id="SSF54995">
    <property type="entry name" value="Ribosomal protein S6"/>
    <property type="match status" value="1"/>
</dbReference>
<dbReference type="GO" id="GO:0070181">
    <property type="term" value="F:small ribosomal subunit rRNA binding"/>
    <property type="evidence" value="ECO:0007669"/>
    <property type="project" value="TreeGrafter"/>
</dbReference>
<dbReference type="Proteomes" id="UP000241639">
    <property type="component" value="Unassembled WGS sequence"/>
</dbReference>
<evidence type="ECO:0000313" key="6">
    <source>
        <dbReference type="Proteomes" id="UP000241639"/>
    </source>
</evidence>
<comment type="caution">
    <text evidence="5">The sequence shown here is derived from an EMBL/GenBank/DDBJ whole genome shotgun (WGS) entry which is preliminary data.</text>
</comment>
<dbReference type="InterPro" id="IPR000529">
    <property type="entry name" value="Ribosomal_bS6"/>
</dbReference>
<dbReference type="InterPro" id="IPR035980">
    <property type="entry name" value="Ribosomal_bS6_sf"/>
</dbReference>
<dbReference type="RefSeq" id="WP_107728175.1">
    <property type="nucleotide sequence ID" value="NZ_PZZP01000002.1"/>
</dbReference>
<proteinExistence type="inferred from homology"/>
<keyword evidence="4" id="KW-0699">rRNA-binding</keyword>
<keyword evidence="4 5" id="KW-0689">Ribosomal protein</keyword>
<comment type="similarity">
    <text evidence="1 4">Belongs to the bacterial ribosomal protein bS6 family.</text>
</comment>
<dbReference type="GO" id="GO:0005737">
    <property type="term" value="C:cytoplasm"/>
    <property type="evidence" value="ECO:0007669"/>
    <property type="project" value="UniProtKB-ARBA"/>
</dbReference>
<dbReference type="GO" id="GO:0003735">
    <property type="term" value="F:structural constituent of ribosome"/>
    <property type="evidence" value="ECO:0007669"/>
    <property type="project" value="InterPro"/>
</dbReference>
<dbReference type="PANTHER" id="PTHR21011">
    <property type="entry name" value="MITOCHONDRIAL 28S RIBOSOMAL PROTEIN S6"/>
    <property type="match status" value="1"/>
</dbReference>
<dbReference type="InterPro" id="IPR014717">
    <property type="entry name" value="Transl_elong_EF1B/ribsomal_bS6"/>
</dbReference>
<dbReference type="GO" id="GO:0006412">
    <property type="term" value="P:translation"/>
    <property type="evidence" value="ECO:0007669"/>
    <property type="project" value="UniProtKB-UniRule"/>
</dbReference>
<dbReference type="Pfam" id="PF01250">
    <property type="entry name" value="Ribosomal_S6"/>
    <property type="match status" value="1"/>
</dbReference>
<evidence type="ECO:0000256" key="4">
    <source>
        <dbReference type="HAMAP-Rule" id="MF_00360"/>
    </source>
</evidence>
<evidence type="ECO:0000256" key="3">
    <source>
        <dbReference type="ARBA" id="ARBA00035294"/>
    </source>
</evidence>
<dbReference type="Gene3D" id="3.30.70.60">
    <property type="match status" value="1"/>
</dbReference>
<evidence type="ECO:0000313" key="5">
    <source>
        <dbReference type="EMBL" id="PTM56887.1"/>
    </source>
</evidence>
<accession>A0A2T4Z4S1</accession>
<dbReference type="EMBL" id="PZZP01000002">
    <property type="protein sequence ID" value="PTM56887.1"/>
    <property type="molecule type" value="Genomic_DNA"/>
</dbReference>
<dbReference type="GO" id="GO:1990904">
    <property type="term" value="C:ribonucleoprotein complex"/>
    <property type="evidence" value="ECO:0007669"/>
    <property type="project" value="UniProtKB-KW"/>
</dbReference>
<name>A0A2T4Z4S1_9BACL</name>
<keyword evidence="4" id="KW-0687">Ribonucleoprotein</keyword>
<reference evidence="5 6" key="1">
    <citation type="submission" date="2018-04" db="EMBL/GenBank/DDBJ databases">
        <title>Genomic Encyclopedia of Archaeal and Bacterial Type Strains, Phase II (KMG-II): from individual species to whole genera.</title>
        <authorList>
            <person name="Goeker M."/>
        </authorList>
    </citation>
    <scope>NUCLEOTIDE SEQUENCE [LARGE SCALE GENOMIC DNA]</scope>
    <source>
        <strain evidence="5 6">DSM 45169</strain>
    </source>
</reference>
<keyword evidence="4" id="KW-0694">RNA-binding</keyword>
<dbReference type="PANTHER" id="PTHR21011:SF1">
    <property type="entry name" value="SMALL RIBOSOMAL SUBUNIT PROTEIN BS6M"/>
    <property type="match status" value="1"/>
</dbReference>
<evidence type="ECO:0000256" key="1">
    <source>
        <dbReference type="ARBA" id="ARBA00009512"/>
    </source>
</evidence>
<dbReference type="AlphaFoldDB" id="A0A2T4Z4S1"/>
<dbReference type="InterPro" id="IPR020814">
    <property type="entry name" value="Ribosomal_S6_plastid/chlpt"/>
</dbReference>
<gene>
    <name evidence="4" type="primary">rpsF</name>
    <name evidence="5" type="ORF">C8J48_3212</name>
</gene>
<evidence type="ECO:0000256" key="2">
    <source>
        <dbReference type="ARBA" id="ARBA00035104"/>
    </source>
</evidence>
<organism evidence="5 6">
    <name type="scientific">Desmospora activa DSM 45169</name>
    <dbReference type="NCBI Taxonomy" id="1121389"/>
    <lineage>
        <taxon>Bacteria</taxon>
        <taxon>Bacillati</taxon>
        <taxon>Bacillota</taxon>
        <taxon>Bacilli</taxon>
        <taxon>Bacillales</taxon>
        <taxon>Thermoactinomycetaceae</taxon>
        <taxon>Desmospora</taxon>
    </lineage>
</organism>